<feature type="compositionally biased region" description="Acidic residues" evidence="15">
    <location>
        <begin position="505"/>
        <end position="521"/>
    </location>
</feature>
<keyword evidence="16" id="KW-1133">Transmembrane helix</keyword>
<feature type="region of interest" description="Disordered" evidence="15">
    <location>
        <begin position="392"/>
        <end position="420"/>
    </location>
</feature>
<comment type="similarity">
    <text evidence="3">Belongs to the NSE1 family.</text>
</comment>
<dbReference type="OrthoDB" id="185455at2759"/>
<dbReference type="AlphaFoldDB" id="A0A2S4LA71"/>
<dbReference type="Pfam" id="PF08746">
    <property type="entry name" value="zf-RING-like"/>
    <property type="match status" value="1"/>
</dbReference>
<evidence type="ECO:0000256" key="6">
    <source>
        <dbReference type="ARBA" id="ARBA00022679"/>
    </source>
</evidence>
<dbReference type="CDD" id="cd16493">
    <property type="entry name" value="RING-CH-C4HC3_NSE1"/>
    <property type="match status" value="1"/>
</dbReference>
<evidence type="ECO:0000256" key="3">
    <source>
        <dbReference type="ARBA" id="ARBA00010258"/>
    </source>
</evidence>
<evidence type="ECO:0000256" key="4">
    <source>
        <dbReference type="ARBA" id="ARBA00012483"/>
    </source>
</evidence>
<keyword evidence="14" id="KW-0539">Nucleus</keyword>
<evidence type="ECO:0000256" key="8">
    <source>
        <dbReference type="ARBA" id="ARBA00022763"/>
    </source>
</evidence>
<feature type="compositionally biased region" description="Polar residues" evidence="15">
    <location>
        <begin position="406"/>
        <end position="420"/>
    </location>
</feature>
<feature type="region of interest" description="Disordered" evidence="15">
    <location>
        <begin position="787"/>
        <end position="838"/>
    </location>
</feature>
<dbReference type="InterPro" id="IPR013083">
    <property type="entry name" value="Znf_RING/FYVE/PHD"/>
</dbReference>
<evidence type="ECO:0000256" key="9">
    <source>
        <dbReference type="ARBA" id="ARBA00022771"/>
    </source>
</evidence>
<evidence type="ECO:0000256" key="14">
    <source>
        <dbReference type="ARBA" id="ARBA00023242"/>
    </source>
</evidence>
<dbReference type="InterPro" id="IPR036388">
    <property type="entry name" value="WH-like_DNA-bd_sf"/>
</dbReference>
<comment type="subcellular location">
    <subcellularLocation>
        <location evidence="2">Nucleus</location>
    </subcellularLocation>
</comment>
<feature type="region of interest" description="Disordered" evidence="15">
    <location>
        <begin position="576"/>
        <end position="598"/>
    </location>
</feature>
<reference evidence="18 19" key="1">
    <citation type="submission" date="2018-01" db="EMBL/GenBank/DDBJ databases">
        <title>Harnessing the power of phylogenomics to disentangle the directionality and signatures of interkingdom host jumping in the parasitic fungal genus Tolypocladium.</title>
        <authorList>
            <person name="Quandt C.A."/>
            <person name="Patterson W."/>
            <person name="Spatafora J.W."/>
        </authorList>
    </citation>
    <scope>NUCLEOTIDE SEQUENCE [LARGE SCALE GENOMIC DNA]</scope>
    <source>
        <strain evidence="18 19">NRBC 100945</strain>
    </source>
</reference>
<evidence type="ECO:0000256" key="13">
    <source>
        <dbReference type="ARBA" id="ARBA00023204"/>
    </source>
</evidence>
<feature type="region of interest" description="Disordered" evidence="15">
    <location>
        <begin position="432"/>
        <end position="562"/>
    </location>
</feature>
<feature type="compositionally biased region" description="Basic and acidic residues" evidence="15">
    <location>
        <begin position="548"/>
        <end position="562"/>
    </location>
</feature>
<dbReference type="Proteomes" id="UP000237481">
    <property type="component" value="Unassembled WGS sequence"/>
</dbReference>
<dbReference type="Gene3D" id="3.30.40.10">
    <property type="entry name" value="Zinc/RING finger domain, C3HC4 (zinc finger)"/>
    <property type="match status" value="1"/>
</dbReference>
<evidence type="ECO:0000256" key="7">
    <source>
        <dbReference type="ARBA" id="ARBA00022723"/>
    </source>
</evidence>
<dbReference type="InterPro" id="IPR011513">
    <property type="entry name" value="Nse1"/>
</dbReference>
<dbReference type="Gene3D" id="3.90.1150.220">
    <property type="match status" value="1"/>
</dbReference>
<organism evidence="18 19">
    <name type="scientific">Tolypocladium paradoxum</name>
    <dbReference type="NCBI Taxonomy" id="94208"/>
    <lineage>
        <taxon>Eukaryota</taxon>
        <taxon>Fungi</taxon>
        <taxon>Dikarya</taxon>
        <taxon>Ascomycota</taxon>
        <taxon>Pezizomycotina</taxon>
        <taxon>Sordariomycetes</taxon>
        <taxon>Hypocreomycetidae</taxon>
        <taxon>Hypocreales</taxon>
        <taxon>Ophiocordycipitaceae</taxon>
        <taxon>Tolypocladium</taxon>
    </lineage>
</organism>
<evidence type="ECO:0000256" key="10">
    <source>
        <dbReference type="ARBA" id="ARBA00022786"/>
    </source>
</evidence>
<evidence type="ECO:0000313" key="18">
    <source>
        <dbReference type="EMBL" id="POR39345.1"/>
    </source>
</evidence>
<dbReference type="Gene3D" id="1.10.10.10">
    <property type="entry name" value="Winged helix-like DNA-binding domain superfamily/Winged helix DNA-binding domain"/>
    <property type="match status" value="1"/>
</dbReference>
<feature type="compositionally biased region" description="Acidic residues" evidence="15">
    <location>
        <begin position="326"/>
        <end position="337"/>
    </location>
</feature>
<dbReference type="InterPro" id="IPR014857">
    <property type="entry name" value="Nse1_RING_C4HC3-type"/>
</dbReference>
<dbReference type="EC" id="2.3.2.27" evidence="4"/>
<feature type="region of interest" description="Disordered" evidence="15">
    <location>
        <begin position="293"/>
        <end position="356"/>
    </location>
</feature>
<feature type="domain" description="Non-structural maintenance of chromosomes element 1 RING C4HC3-type" evidence="17">
    <location>
        <begin position="230"/>
        <end position="272"/>
    </location>
</feature>
<sequence length="838" mass="92502">MDDLLSNGYNSGHRAFLQALLAHGAVTFEESQSILAAIFNAANDGDGEILPDQVTQEDFQAYLAVASDAASLFDYEIRSTVHQLTKQRIYALVNTTSDPQTQLATTYTPEELSFIKRVLDGIFDKYNTPRMEVLAITEMQAIKFARPNRRQSQMDGDGEAPTQTSTDRGLKHSEVENVLAGLIEGGWFEKSKDGFYSVTPRALLELRPWLVDMYNDPDAGPDEWQRIKFCEACKDIVTMGLRCAEPNCTLRLHDMCQEAFWRARRTGSCTKCSREWTGTHFVGERAVTMTEAYRRGRRRSGGRRSTLADEVIQQQQADDAVQQQALEEESDGEDQGDESWLMTSPGGGAQPEQPPAKYRAWPASIARARGAPCLELAANKAQSSIIKQPLFEPAPSYTEPPASPGVQRNQDLPPDTTSQQRRNMLEYFTYKKVKNHRAHKEAQKEAKEAKGAANRQAGSVRDDDDILDEHADKLDKLDKRRGKQRAHAHDGDHSGSSHTAPVLQPDDESFLEELLAGDDDGPAPPLPPRHYLDEFGWPSDNEGASTSEPKKEEAAVKTVDKAEKKPSRFSLLFTKHKKNEEGLKPEGVPPEEGERETKDLSRVLDRLNLSAKNNKVISTDSSQVLQKFTQVFKDLVNGVPTAYDDLAKLIEDRDGTLARGFDKLPSSLKKLVTQLPDKITGSLAPEILAAAAAAQGIKADADGGIKGTAKKILMPHNLAELVTKPGAIVGMLRAIVEVLKTRWPAFIGMNVIWSVALSLLLFVLWYCYKRGREERLLREQSESAIDGSDRIEELPDDPALPAPEPRVVDTSAESASTSGAARSSSAVEPVEAAASRRS</sequence>
<evidence type="ECO:0000256" key="11">
    <source>
        <dbReference type="ARBA" id="ARBA00022833"/>
    </source>
</evidence>
<feature type="compositionally biased region" description="Low complexity" evidence="15">
    <location>
        <begin position="811"/>
        <end position="838"/>
    </location>
</feature>
<evidence type="ECO:0000313" key="19">
    <source>
        <dbReference type="Proteomes" id="UP000237481"/>
    </source>
</evidence>
<protein>
    <recommendedName>
        <fullName evidence="5">Non-structural maintenance of chromosomes element 1 homolog</fullName>
        <ecNumber evidence="4">2.3.2.27</ecNumber>
    </recommendedName>
</protein>
<evidence type="ECO:0000256" key="12">
    <source>
        <dbReference type="ARBA" id="ARBA00023172"/>
    </source>
</evidence>
<dbReference type="PANTHER" id="PTHR20973">
    <property type="entry name" value="NON-SMC ELEMENT 1-RELATED"/>
    <property type="match status" value="1"/>
</dbReference>
<keyword evidence="11" id="KW-0862">Zinc</keyword>
<dbReference type="GO" id="GO:0008270">
    <property type="term" value="F:zinc ion binding"/>
    <property type="evidence" value="ECO:0007669"/>
    <property type="project" value="UniProtKB-KW"/>
</dbReference>
<name>A0A2S4LA71_9HYPO</name>
<feature type="compositionally biased region" description="Basic and acidic residues" evidence="15">
    <location>
        <begin position="440"/>
        <end position="450"/>
    </location>
</feature>
<dbReference type="STRING" id="94208.A0A2S4LA71"/>
<dbReference type="Pfam" id="PF07574">
    <property type="entry name" value="SMC_Nse1"/>
    <property type="match status" value="1"/>
</dbReference>
<feature type="region of interest" description="Disordered" evidence="15">
    <location>
        <begin position="146"/>
        <end position="171"/>
    </location>
</feature>
<dbReference type="EMBL" id="PKSG01000045">
    <property type="protein sequence ID" value="POR39345.1"/>
    <property type="molecule type" value="Genomic_DNA"/>
</dbReference>
<keyword evidence="9" id="KW-0863">Zinc-finger</keyword>
<proteinExistence type="inferred from homology"/>
<dbReference type="GO" id="GO:0061630">
    <property type="term" value="F:ubiquitin protein ligase activity"/>
    <property type="evidence" value="ECO:0007669"/>
    <property type="project" value="UniProtKB-EC"/>
</dbReference>
<comment type="caution">
    <text evidence="18">The sequence shown here is derived from an EMBL/GenBank/DDBJ whole genome shotgun (WGS) entry which is preliminary data.</text>
</comment>
<accession>A0A2S4LA71</accession>
<evidence type="ECO:0000256" key="2">
    <source>
        <dbReference type="ARBA" id="ARBA00004123"/>
    </source>
</evidence>
<dbReference type="GO" id="GO:0005634">
    <property type="term" value="C:nucleus"/>
    <property type="evidence" value="ECO:0007669"/>
    <property type="project" value="UniProtKB-SubCell"/>
</dbReference>
<dbReference type="PANTHER" id="PTHR20973:SF0">
    <property type="entry name" value="NON-STRUCTURAL MAINTENANCE OF CHROMOSOMES ELEMENT 1 HOMOLOG"/>
    <property type="match status" value="1"/>
</dbReference>
<keyword evidence="6" id="KW-0808">Transferase</keyword>
<gene>
    <name evidence="18" type="ORF">TPAR_00451</name>
</gene>
<evidence type="ECO:0000256" key="1">
    <source>
        <dbReference type="ARBA" id="ARBA00000900"/>
    </source>
</evidence>
<feature type="compositionally biased region" description="Basic and acidic residues" evidence="15">
    <location>
        <begin position="468"/>
        <end position="478"/>
    </location>
</feature>
<keyword evidence="13" id="KW-0234">DNA repair</keyword>
<evidence type="ECO:0000259" key="17">
    <source>
        <dbReference type="Pfam" id="PF08746"/>
    </source>
</evidence>
<keyword evidence="7" id="KW-0479">Metal-binding</keyword>
<comment type="catalytic activity">
    <reaction evidence="1">
        <text>S-ubiquitinyl-[E2 ubiquitin-conjugating enzyme]-L-cysteine + [acceptor protein]-L-lysine = [E2 ubiquitin-conjugating enzyme]-L-cysteine + N(6)-ubiquitinyl-[acceptor protein]-L-lysine.</text>
        <dbReference type="EC" id="2.3.2.27"/>
    </reaction>
</comment>
<keyword evidence="10" id="KW-0833">Ubl conjugation pathway</keyword>
<keyword evidence="12" id="KW-0233">DNA recombination</keyword>
<dbReference type="GO" id="GO:0000724">
    <property type="term" value="P:double-strand break repair via homologous recombination"/>
    <property type="evidence" value="ECO:0007669"/>
    <property type="project" value="TreeGrafter"/>
</dbReference>
<evidence type="ECO:0000256" key="16">
    <source>
        <dbReference type="SAM" id="Phobius"/>
    </source>
</evidence>
<feature type="transmembrane region" description="Helical" evidence="16">
    <location>
        <begin position="743"/>
        <end position="768"/>
    </location>
</feature>
<keyword evidence="16" id="KW-0812">Transmembrane</keyword>
<evidence type="ECO:0000256" key="15">
    <source>
        <dbReference type="SAM" id="MobiDB-lite"/>
    </source>
</evidence>
<keyword evidence="19" id="KW-1185">Reference proteome</keyword>
<keyword evidence="16" id="KW-0472">Membrane</keyword>
<dbReference type="GO" id="GO:0030915">
    <property type="term" value="C:Smc5-Smc6 complex"/>
    <property type="evidence" value="ECO:0007669"/>
    <property type="project" value="InterPro"/>
</dbReference>
<feature type="compositionally biased region" description="Low complexity" evidence="15">
    <location>
        <begin position="303"/>
        <end position="325"/>
    </location>
</feature>
<keyword evidence="8" id="KW-0227">DNA damage</keyword>
<evidence type="ECO:0000256" key="5">
    <source>
        <dbReference type="ARBA" id="ARBA00019422"/>
    </source>
</evidence>